<keyword evidence="3" id="KW-1185">Reference proteome</keyword>
<evidence type="ECO:0000313" key="2">
    <source>
        <dbReference type="EMBL" id="TNV74589.1"/>
    </source>
</evidence>
<sequence>MSSMHLLMYHLPPRYYQISSSPVATHSLPAGSSPPPRPQRHSIWNSSHPRWAVTDPYGRQSSFSRPILGRGWSFQLRHGGAYFRRQQYGQQQLVRIKLYVIEKGGTQLIAIKLG</sequence>
<protein>
    <submittedName>
        <fullName evidence="2">Uncharacterized protein</fullName>
    </submittedName>
</protein>
<dbReference type="Proteomes" id="UP000785679">
    <property type="component" value="Unassembled WGS sequence"/>
</dbReference>
<dbReference type="EMBL" id="RRYP01016818">
    <property type="protein sequence ID" value="TNV74589.1"/>
    <property type="molecule type" value="Genomic_DNA"/>
</dbReference>
<dbReference type="AlphaFoldDB" id="A0A8J8NH26"/>
<feature type="region of interest" description="Disordered" evidence="1">
    <location>
        <begin position="25"/>
        <end position="45"/>
    </location>
</feature>
<reference evidence="2" key="1">
    <citation type="submission" date="2019-06" db="EMBL/GenBank/DDBJ databases">
        <authorList>
            <person name="Zheng W."/>
        </authorList>
    </citation>
    <scope>NUCLEOTIDE SEQUENCE</scope>
    <source>
        <strain evidence="2">QDHG01</strain>
    </source>
</reference>
<evidence type="ECO:0000256" key="1">
    <source>
        <dbReference type="SAM" id="MobiDB-lite"/>
    </source>
</evidence>
<accession>A0A8J8NH26</accession>
<organism evidence="2 3">
    <name type="scientific">Halteria grandinella</name>
    <dbReference type="NCBI Taxonomy" id="5974"/>
    <lineage>
        <taxon>Eukaryota</taxon>
        <taxon>Sar</taxon>
        <taxon>Alveolata</taxon>
        <taxon>Ciliophora</taxon>
        <taxon>Intramacronucleata</taxon>
        <taxon>Spirotrichea</taxon>
        <taxon>Stichotrichia</taxon>
        <taxon>Sporadotrichida</taxon>
        <taxon>Halteriidae</taxon>
        <taxon>Halteria</taxon>
    </lineage>
</organism>
<evidence type="ECO:0000313" key="3">
    <source>
        <dbReference type="Proteomes" id="UP000785679"/>
    </source>
</evidence>
<proteinExistence type="predicted"/>
<name>A0A8J8NH26_HALGN</name>
<gene>
    <name evidence="2" type="ORF">FGO68_gene9112</name>
</gene>
<comment type="caution">
    <text evidence="2">The sequence shown here is derived from an EMBL/GenBank/DDBJ whole genome shotgun (WGS) entry which is preliminary data.</text>
</comment>